<dbReference type="RefSeq" id="XP_002487752.1">
    <property type="nucleotide sequence ID" value="XM_002487707.1"/>
</dbReference>
<sequence length="602" mass="66771">MVDPLSVIGSAMAGIQLVSAAAQALLATIKLMNDLKDVPERLALLLNEVDDSISRLCYCCNEGSKLFHNLDPSQQERLSRTTSAIYPALQDIHKMLTPLLGSSRTRASSVRRLWKSVLSLKVEKELLNLEVIRELGIVGLEVQVNTQGIVIANDLTSRDGFSNIEAKMDLLRNDFQNFTISMHRATPVTSKTSGYFIDPEKQNLSLADGLNENSWSLNSRPDHYSDSISGSTLGTQTPPEGESLSQQKAEQLRRYLAGRFETAIISGPNQVSTSTLPNANLEFVLFSIRTFYTVGNFDASPTITKTKFWEDTDLAIYLMKASKGDKRGAGRSKVRAFQLLKKSTVDTTYTMSQGTATILIELLSTLSPINTTACPEVRKNLIVYLSEQARTQLSCNHPIALVLHALKNDNGDNDLALRALTFITERLRATLGPIHDLTQLATKRLCALLRRSGDLSETLRVTRDGIRAIRALQAPGSLQERWLSRQLEHVYTRQCDWEAALSVCFDIIGQQRLDTSEPDPLYHDECAVYTMEDIAETCERAGNLGQAVAWLKQARISGGMVWGNGDALAHIQDKLHELLRQMGKEDELRFWGVSSGPVTNCE</sequence>
<dbReference type="VEuPathDB" id="FungiDB:TSTA_001690"/>
<keyword evidence="3" id="KW-1185">Reference proteome</keyword>
<dbReference type="AlphaFoldDB" id="B8MSY3"/>
<dbReference type="eggNOG" id="ENOG502SQE7">
    <property type="taxonomic scope" value="Eukaryota"/>
</dbReference>
<evidence type="ECO:0000313" key="2">
    <source>
        <dbReference type="EMBL" id="EED12098.1"/>
    </source>
</evidence>
<protein>
    <recommendedName>
        <fullName evidence="4">Fungal N-terminal domain-containing protein</fullName>
    </recommendedName>
</protein>
<dbReference type="EMBL" id="EQ962660">
    <property type="protein sequence ID" value="EED12098.1"/>
    <property type="molecule type" value="Genomic_DNA"/>
</dbReference>
<proteinExistence type="predicted"/>
<dbReference type="InParanoid" id="B8MSY3"/>
<reference evidence="3" key="1">
    <citation type="journal article" date="2015" name="Genome Announc.">
        <title>Genome sequence of the AIDS-associated pathogen Penicillium marneffei (ATCC18224) and its near taxonomic relative Talaromyces stipitatus (ATCC10500).</title>
        <authorList>
            <person name="Nierman W.C."/>
            <person name="Fedorova-Abrams N.D."/>
            <person name="Andrianopoulos A."/>
        </authorList>
    </citation>
    <scope>NUCLEOTIDE SEQUENCE [LARGE SCALE GENOMIC DNA]</scope>
    <source>
        <strain evidence="3">ATCC 10500 / CBS 375.48 / QM 6759 / NRRL 1006</strain>
    </source>
</reference>
<dbReference type="OrthoDB" id="5308957at2759"/>
<dbReference type="OMA" id="CHDECAV"/>
<evidence type="ECO:0008006" key="4">
    <source>
        <dbReference type="Google" id="ProtNLM"/>
    </source>
</evidence>
<gene>
    <name evidence="2" type="ORF">TSTA_001690</name>
</gene>
<dbReference type="Proteomes" id="UP000001745">
    <property type="component" value="Unassembled WGS sequence"/>
</dbReference>
<name>B8MSY3_TALSN</name>
<dbReference type="STRING" id="441959.B8MSY3"/>
<accession>B8MSY3</accession>
<dbReference type="HOGENOM" id="CLU_449812_0_0_1"/>
<organism evidence="2 3">
    <name type="scientific">Talaromyces stipitatus (strain ATCC 10500 / CBS 375.48 / QM 6759 / NRRL 1006)</name>
    <name type="common">Penicillium stipitatum</name>
    <dbReference type="NCBI Taxonomy" id="441959"/>
    <lineage>
        <taxon>Eukaryota</taxon>
        <taxon>Fungi</taxon>
        <taxon>Dikarya</taxon>
        <taxon>Ascomycota</taxon>
        <taxon>Pezizomycotina</taxon>
        <taxon>Eurotiomycetes</taxon>
        <taxon>Eurotiomycetidae</taxon>
        <taxon>Eurotiales</taxon>
        <taxon>Trichocomaceae</taxon>
        <taxon>Talaromyces</taxon>
        <taxon>Talaromyces sect. Talaromyces</taxon>
    </lineage>
</organism>
<evidence type="ECO:0000256" key="1">
    <source>
        <dbReference type="SAM" id="MobiDB-lite"/>
    </source>
</evidence>
<dbReference type="GeneID" id="8098663"/>
<feature type="region of interest" description="Disordered" evidence="1">
    <location>
        <begin position="226"/>
        <end position="247"/>
    </location>
</feature>
<evidence type="ECO:0000313" key="3">
    <source>
        <dbReference type="Proteomes" id="UP000001745"/>
    </source>
</evidence>